<organism evidence="6 7">
    <name type="scientific">Ceratopteris richardii</name>
    <name type="common">Triangle waterfern</name>
    <dbReference type="NCBI Taxonomy" id="49495"/>
    <lineage>
        <taxon>Eukaryota</taxon>
        <taxon>Viridiplantae</taxon>
        <taxon>Streptophyta</taxon>
        <taxon>Embryophyta</taxon>
        <taxon>Tracheophyta</taxon>
        <taxon>Polypodiopsida</taxon>
        <taxon>Polypodiidae</taxon>
        <taxon>Polypodiales</taxon>
        <taxon>Pteridineae</taxon>
        <taxon>Pteridaceae</taxon>
        <taxon>Parkerioideae</taxon>
        <taxon>Ceratopteris</taxon>
    </lineage>
</organism>
<reference evidence="6" key="1">
    <citation type="submission" date="2021-08" db="EMBL/GenBank/DDBJ databases">
        <title>WGS assembly of Ceratopteris richardii.</title>
        <authorList>
            <person name="Marchant D.B."/>
            <person name="Chen G."/>
            <person name="Jenkins J."/>
            <person name="Shu S."/>
            <person name="Leebens-Mack J."/>
            <person name="Grimwood J."/>
            <person name="Schmutz J."/>
            <person name="Soltis P."/>
            <person name="Soltis D."/>
            <person name="Chen Z.-H."/>
        </authorList>
    </citation>
    <scope>NUCLEOTIDE SEQUENCE</scope>
    <source>
        <strain evidence="6">Whitten #5841</strain>
        <tissue evidence="6">Leaf</tissue>
    </source>
</reference>
<dbReference type="InterPro" id="IPR007650">
    <property type="entry name" value="Zf-FLZ_dom"/>
</dbReference>
<accession>A0A8T2SNU5</accession>
<dbReference type="GO" id="GO:0046872">
    <property type="term" value="F:metal ion binding"/>
    <property type="evidence" value="ECO:0007669"/>
    <property type="project" value="UniProtKB-KW"/>
</dbReference>
<name>A0A8T2SNU5_CERRI</name>
<gene>
    <name evidence="6" type="ORF">KP509_19G048500</name>
</gene>
<dbReference type="Proteomes" id="UP000825935">
    <property type="component" value="Chromosome 19"/>
</dbReference>
<dbReference type="PROSITE" id="PS51795">
    <property type="entry name" value="ZF_FLZ"/>
    <property type="match status" value="1"/>
</dbReference>
<evidence type="ECO:0000256" key="2">
    <source>
        <dbReference type="ARBA" id="ARBA00022723"/>
    </source>
</evidence>
<dbReference type="AlphaFoldDB" id="A0A8T2SNU5"/>
<dbReference type="InterPro" id="IPR044604">
    <property type="entry name" value="FLZ12/13/14"/>
</dbReference>
<evidence type="ECO:0000259" key="5">
    <source>
        <dbReference type="PROSITE" id="PS51795"/>
    </source>
</evidence>
<evidence type="ECO:0000256" key="4">
    <source>
        <dbReference type="SAM" id="MobiDB-lite"/>
    </source>
</evidence>
<keyword evidence="2" id="KW-0479">Metal-binding</keyword>
<comment type="caution">
    <text evidence="6">The sequence shown here is derived from an EMBL/GenBank/DDBJ whole genome shotgun (WGS) entry which is preliminary data.</text>
</comment>
<feature type="region of interest" description="Disordered" evidence="4">
    <location>
        <begin position="283"/>
        <end position="325"/>
    </location>
</feature>
<dbReference type="Pfam" id="PF04570">
    <property type="entry name" value="zf-FLZ"/>
    <property type="match status" value="1"/>
</dbReference>
<feature type="domain" description="FLZ-type" evidence="5">
    <location>
        <begin position="212"/>
        <end position="256"/>
    </location>
</feature>
<feature type="compositionally biased region" description="Basic residues" evidence="4">
    <location>
        <begin position="315"/>
        <end position="325"/>
    </location>
</feature>
<dbReference type="OrthoDB" id="1925036at2759"/>
<feature type="region of interest" description="Disordered" evidence="4">
    <location>
        <begin position="22"/>
        <end position="51"/>
    </location>
</feature>
<comment type="similarity">
    <text evidence="1">Belongs to the FLZ family.</text>
</comment>
<dbReference type="PANTHER" id="PTHR47208:SF1">
    <property type="entry name" value="OS02G0174800 PROTEIN"/>
    <property type="match status" value="1"/>
</dbReference>
<dbReference type="PANTHER" id="PTHR47208">
    <property type="entry name" value="OS02G0174800 PROTEIN"/>
    <property type="match status" value="1"/>
</dbReference>
<evidence type="ECO:0000256" key="1">
    <source>
        <dbReference type="ARBA" id="ARBA00009374"/>
    </source>
</evidence>
<evidence type="ECO:0000313" key="6">
    <source>
        <dbReference type="EMBL" id="KAH7352493.1"/>
    </source>
</evidence>
<keyword evidence="7" id="KW-1185">Reference proteome</keyword>
<proteinExistence type="inferred from homology"/>
<sequence length="325" mass="35987">MVPRSALQALLEAAKLVRSNDISASSGNSFKGRETSKLSLVGGQKSPTPASGTITLNRIPGSMIWHGQASNSEADLAKVIEASNSETDPGKEIEASNSEADPAKEIVADKHYCYSKASIQCTSQPTGSVSQESELLQMMTEAPQETQMSSSMSEVLIEDHLDAEGTSSNSISAVSHRPSSVESVKDQHALIYLATSPISYIDATPRLAAPMSFFDSCQLCKHPLGPGRDIFMYRGENAFCSSECRDKQMRLEEMTEKLQCMYSQMHKQNVKNANCNDEKRVSRDCNHQSDLQPHKQHYRREEYMRSPVNQYSTSQHRRSLLMRVA</sequence>
<feature type="zinc finger region" description="FLZ-type" evidence="3">
    <location>
        <begin position="212"/>
        <end position="256"/>
    </location>
</feature>
<evidence type="ECO:0000256" key="3">
    <source>
        <dbReference type="PROSITE-ProRule" id="PRU01131"/>
    </source>
</evidence>
<evidence type="ECO:0000313" key="7">
    <source>
        <dbReference type="Proteomes" id="UP000825935"/>
    </source>
</evidence>
<protein>
    <recommendedName>
        <fullName evidence="5">FLZ-type domain-containing protein</fullName>
    </recommendedName>
</protein>
<dbReference type="EMBL" id="CM035424">
    <property type="protein sequence ID" value="KAH7352493.1"/>
    <property type="molecule type" value="Genomic_DNA"/>
</dbReference>